<dbReference type="PANTHER" id="PTHR12526:SF624">
    <property type="entry name" value="BLR6297 PROTEIN"/>
    <property type="match status" value="1"/>
</dbReference>
<feature type="domain" description="Glycosyltransferase subfamily 4-like N-terminal" evidence="2">
    <location>
        <begin position="29"/>
        <end position="204"/>
    </location>
</feature>
<dbReference type="Proteomes" id="UP000622533">
    <property type="component" value="Unassembled WGS sequence"/>
</dbReference>
<dbReference type="InterPro" id="IPR028098">
    <property type="entry name" value="Glyco_trans_4-like_N"/>
</dbReference>
<dbReference type="Gene3D" id="3.40.50.2000">
    <property type="entry name" value="Glycogen Phosphorylase B"/>
    <property type="match status" value="2"/>
</dbReference>
<evidence type="ECO:0000313" key="4">
    <source>
        <dbReference type="Proteomes" id="UP000622533"/>
    </source>
</evidence>
<evidence type="ECO:0000259" key="1">
    <source>
        <dbReference type="Pfam" id="PF00534"/>
    </source>
</evidence>
<proteinExistence type="predicted"/>
<dbReference type="CDD" id="cd03794">
    <property type="entry name" value="GT4_WbuB-like"/>
    <property type="match status" value="1"/>
</dbReference>
<dbReference type="InterPro" id="IPR001296">
    <property type="entry name" value="Glyco_trans_1"/>
</dbReference>
<organism evidence="3 4">
    <name type="scientific">Desmonostoc muscorum LEGE 12446</name>
    <dbReference type="NCBI Taxonomy" id="1828758"/>
    <lineage>
        <taxon>Bacteria</taxon>
        <taxon>Bacillati</taxon>
        <taxon>Cyanobacteriota</taxon>
        <taxon>Cyanophyceae</taxon>
        <taxon>Nostocales</taxon>
        <taxon>Nostocaceae</taxon>
        <taxon>Desmonostoc</taxon>
    </lineage>
</organism>
<comment type="caution">
    <text evidence="3">The sequence shown here is derived from an EMBL/GenBank/DDBJ whole genome shotgun (WGS) entry which is preliminary data.</text>
</comment>
<gene>
    <name evidence="3" type="ORF">IQ276_11980</name>
</gene>
<evidence type="ECO:0000259" key="2">
    <source>
        <dbReference type="Pfam" id="PF13439"/>
    </source>
</evidence>
<dbReference type="EMBL" id="JADEXS010000131">
    <property type="protein sequence ID" value="MBE9023120.1"/>
    <property type="molecule type" value="Genomic_DNA"/>
</dbReference>
<protein>
    <submittedName>
        <fullName evidence="3">Glycosyltransferase family 4 protein</fullName>
    </submittedName>
</protein>
<accession>A0A8J6ZKN5</accession>
<reference evidence="3" key="1">
    <citation type="submission" date="2020-10" db="EMBL/GenBank/DDBJ databases">
        <authorList>
            <person name="Castelo-Branco R."/>
            <person name="Eusebio N."/>
            <person name="Adriana R."/>
            <person name="Vieira A."/>
            <person name="Brugerolle De Fraissinette N."/>
            <person name="Rezende De Castro R."/>
            <person name="Schneider M.P."/>
            <person name="Vasconcelos V."/>
            <person name="Leao P.N."/>
        </authorList>
    </citation>
    <scope>NUCLEOTIDE SEQUENCE</scope>
    <source>
        <strain evidence="3">LEGE 12446</strain>
    </source>
</reference>
<dbReference type="PANTHER" id="PTHR12526">
    <property type="entry name" value="GLYCOSYLTRANSFERASE"/>
    <property type="match status" value="1"/>
</dbReference>
<dbReference type="Pfam" id="PF00534">
    <property type="entry name" value="Glycos_transf_1"/>
    <property type="match status" value="1"/>
</dbReference>
<feature type="domain" description="Glycosyl transferase family 1" evidence="1">
    <location>
        <begin position="213"/>
        <end position="381"/>
    </location>
</feature>
<dbReference type="SUPFAM" id="SSF53756">
    <property type="entry name" value="UDP-Glycosyltransferase/glycogen phosphorylase"/>
    <property type="match status" value="1"/>
</dbReference>
<keyword evidence="4" id="KW-1185">Reference proteome</keyword>
<sequence length="437" mass="49941">MTGSSGSSLPDNCKKVLMVVENLPVPFDRRVWQEASTLKAYGYQVSIICPTGKGYEKRYEEIDGIHIYRHPLPIEAHGALGYLLEYGAALFWEFTLSLKVWRKHGFDVIHACNPPDLIWIVALFYKLFGKKFLFDHHDINPELYEAKFKRRDFFYNLLCWLERMTFLNADVSIATNESYRKIALSRGKMDPEKVMVVRSGPSLERLKILPPKPELKKGKQFLIGYVGVMGQQEGIEYLLQAAAWIRHTLQRDDIHYGLVGGGPELEILKAKAVELGIADIVTFTGRAPDQDLLEMLNTADVCVNPDEYNPMNDKSTMNKILEYMALGKPIVQFDLTEGKFSAAEASVYAKPNDSEDMAKQIVALLDNPDKRAKMGEIGRKRVEEMFAWDYEVPKLLKAYKYLASLQSAKQSPEYKKGRSYLDGFLPRWIFKDAGERR</sequence>
<evidence type="ECO:0000313" key="3">
    <source>
        <dbReference type="EMBL" id="MBE9023120.1"/>
    </source>
</evidence>
<dbReference type="Pfam" id="PF13439">
    <property type="entry name" value="Glyco_transf_4"/>
    <property type="match status" value="1"/>
</dbReference>
<dbReference type="AlphaFoldDB" id="A0A8J6ZKN5"/>
<name>A0A8J6ZKN5_DESMC</name>
<dbReference type="GO" id="GO:0016757">
    <property type="term" value="F:glycosyltransferase activity"/>
    <property type="evidence" value="ECO:0007669"/>
    <property type="project" value="InterPro"/>
</dbReference>